<gene>
    <name evidence="1" type="ORF">VchoM_03387</name>
</gene>
<sequence>MHEFMTSLRKVYVNKSRFSELCSTKKPLRHSSSLYFWLH</sequence>
<reference evidence="1" key="1">
    <citation type="submission" date="2005-09" db="EMBL/GenBank/DDBJ databases">
        <title>Annotation of Vibrio cholerae MO10.</title>
        <authorList>
            <person name="Colwell R."/>
            <person name="Grim C.J."/>
            <person name="Young S."/>
            <person name="Jaffe D."/>
            <person name="Gnerre S."/>
            <person name="Berlin A."/>
            <person name="Heiman D."/>
            <person name="Hepburn T."/>
            <person name="Shea T."/>
            <person name="Sykes S."/>
            <person name="Yandava C."/>
            <person name="Alvarado L."/>
            <person name="Kodira C."/>
            <person name="Borodovsky M."/>
            <person name="Heidelberg J."/>
            <person name="Lander E."/>
            <person name="Galagan J."/>
            <person name="Nusbaum C."/>
            <person name="Birren B."/>
        </authorList>
    </citation>
    <scope>NUCLEOTIDE SEQUENCE [LARGE SCALE GENOMIC DNA]</scope>
    <source>
        <strain evidence="1">MO10</strain>
    </source>
</reference>
<dbReference type="Proteomes" id="UP000004687">
    <property type="component" value="Unassembled WGS sequence"/>
</dbReference>
<accession>A0A0X1L459</accession>
<organism evidence="1">
    <name type="scientific">Vibrio cholerae (strain MO10)</name>
    <dbReference type="NCBI Taxonomy" id="345072"/>
    <lineage>
        <taxon>Bacteria</taxon>
        <taxon>Pseudomonadati</taxon>
        <taxon>Pseudomonadota</taxon>
        <taxon>Gammaproteobacteria</taxon>
        <taxon>Vibrionales</taxon>
        <taxon>Vibrionaceae</taxon>
        <taxon>Vibrio</taxon>
    </lineage>
</organism>
<protein>
    <submittedName>
        <fullName evidence="1">Uncharacterized protein</fullName>
    </submittedName>
</protein>
<dbReference type="HOGENOM" id="CLU_3318902_0_0_6"/>
<dbReference type="AlphaFoldDB" id="A0A0X1L459"/>
<name>A0A0X1L459_VIBCO</name>
<proteinExistence type="predicted"/>
<dbReference type="EMBL" id="DS990139">
    <property type="protein sequence ID" value="EET25360.1"/>
    <property type="molecule type" value="Genomic_DNA"/>
</dbReference>
<evidence type="ECO:0000313" key="1">
    <source>
        <dbReference type="EMBL" id="EET25360.1"/>
    </source>
</evidence>
<reference evidence="1" key="2">
    <citation type="submission" date="2008-07" db="EMBL/GenBank/DDBJ databases">
        <authorList>
            <consortium name="Broad Institute Genome Sequencing Platform"/>
            <person name="Colwell R."/>
            <person name="Grim C.J."/>
            <person name="Young S."/>
            <person name="Jaffe D."/>
            <person name="Gnerre S."/>
            <person name="Berlin A."/>
            <person name="Heiman D."/>
            <person name="Hepburn T."/>
            <person name="Shea T."/>
            <person name="Sykes S."/>
            <person name="Alvarado L."/>
            <person name="Kodira C."/>
            <person name="Heidelberg J."/>
            <person name="Lander E."/>
            <person name="Galagan J."/>
            <person name="Nusbaum C."/>
            <person name="Birren B."/>
        </authorList>
    </citation>
    <scope>NUCLEOTIDE SEQUENCE [LARGE SCALE GENOMIC DNA]</scope>
    <source>
        <strain evidence="1">MO10</strain>
    </source>
</reference>